<feature type="compositionally biased region" description="Polar residues" evidence="8">
    <location>
        <begin position="1145"/>
        <end position="1157"/>
    </location>
</feature>
<dbReference type="GO" id="GO:0000785">
    <property type="term" value="C:chromatin"/>
    <property type="evidence" value="ECO:0007669"/>
    <property type="project" value="TreeGrafter"/>
</dbReference>
<evidence type="ECO:0000256" key="2">
    <source>
        <dbReference type="ARBA" id="ARBA00022618"/>
    </source>
</evidence>
<dbReference type="Proteomes" id="UP001327560">
    <property type="component" value="Chromosome 8"/>
</dbReference>
<dbReference type="SUPFAM" id="SSF48371">
    <property type="entry name" value="ARM repeat"/>
    <property type="match status" value="1"/>
</dbReference>
<evidence type="ECO:0000313" key="9">
    <source>
        <dbReference type="EMBL" id="WOL16058.1"/>
    </source>
</evidence>
<dbReference type="GO" id="GO:0035825">
    <property type="term" value="P:homologous recombination"/>
    <property type="evidence" value="ECO:0007669"/>
    <property type="project" value="UniProtKB-ARBA"/>
</dbReference>
<gene>
    <name evidence="9" type="ORF">Cni_G24840</name>
</gene>
<keyword evidence="10" id="KW-1185">Reference proteome</keyword>
<name>A0AAQ3KZN2_9LILI</name>
<keyword evidence="2" id="KW-0132">Cell division</keyword>
<evidence type="ECO:0000256" key="7">
    <source>
        <dbReference type="ARBA" id="ARBA00023306"/>
    </source>
</evidence>
<evidence type="ECO:0000313" key="10">
    <source>
        <dbReference type="Proteomes" id="UP001327560"/>
    </source>
</evidence>
<evidence type="ECO:0000256" key="3">
    <source>
        <dbReference type="ARBA" id="ARBA00022763"/>
    </source>
</evidence>
<protein>
    <submittedName>
        <fullName evidence="9">Sister chromatid cohesion protein</fullName>
    </submittedName>
</protein>
<keyword evidence="5" id="KW-0234">DNA repair</keyword>
<evidence type="ECO:0000256" key="1">
    <source>
        <dbReference type="ARBA" id="ARBA00004123"/>
    </source>
</evidence>
<dbReference type="Pfam" id="PF20168">
    <property type="entry name" value="PDS5"/>
    <property type="match status" value="1"/>
</dbReference>
<evidence type="ECO:0000256" key="5">
    <source>
        <dbReference type="ARBA" id="ARBA00023204"/>
    </source>
</evidence>
<dbReference type="GO" id="GO:0005634">
    <property type="term" value="C:nucleus"/>
    <property type="evidence" value="ECO:0007669"/>
    <property type="project" value="UniProtKB-SubCell"/>
</dbReference>
<dbReference type="PANTHER" id="PTHR12663">
    <property type="entry name" value="ANDROGEN INDUCED INHIBITOR OF PROLIFERATION AS3 / PDS5-RELATED"/>
    <property type="match status" value="1"/>
</dbReference>
<dbReference type="GO" id="GO:0006281">
    <property type="term" value="P:DNA repair"/>
    <property type="evidence" value="ECO:0007669"/>
    <property type="project" value="UniProtKB-KW"/>
</dbReference>
<proteinExistence type="predicted"/>
<dbReference type="InterPro" id="IPR011989">
    <property type="entry name" value="ARM-like"/>
</dbReference>
<feature type="region of interest" description="Disordered" evidence="8">
    <location>
        <begin position="1145"/>
        <end position="1169"/>
    </location>
</feature>
<evidence type="ECO:0000256" key="6">
    <source>
        <dbReference type="ARBA" id="ARBA00023242"/>
    </source>
</evidence>
<dbReference type="EMBL" id="CP136897">
    <property type="protein sequence ID" value="WOL16058.1"/>
    <property type="molecule type" value="Genomic_DNA"/>
</dbReference>
<dbReference type="InterPro" id="IPR016024">
    <property type="entry name" value="ARM-type_fold"/>
</dbReference>
<keyword evidence="4" id="KW-0498">Mitosis</keyword>
<dbReference type="GO" id="GO:0051301">
    <property type="term" value="P:cell division"/>
    <property type="evidence" value="ECO:0007669"/>
    <property type="project" value="UniProtKB-KW"/>
</dbReference>
<keyword evidence="3" id="KW-0227">DNA damage</keyword>
<evidence type="ECO:0000256" key="8">
    <source>
        <dbReference type="SAM" id="MobiDB-lite"/>
    </source>
</evidence>
<reference evidence="9 10" key="1">
    <citation type="submission" date="2023-10" db="EMBL/GenBank/DDBJ databases">
        <title>Chromosome-scale genome assembly provides insights into flower coloration mechanisms of Canna indica.</title>
        <authorList>
            <person name="Li C."/>
        </authorList>
    </citation>
    <scope>NUCLEOTIDE SEQUENCE [LARGE SCALE GENOMIC DNA]</scope>
    <source>
        <tissue evidence="9">Flower</tissue>
    </source>
</reference>
<dbReference type="InterPro" id="IPR039776">
    <property type="entry name" value="Pds5"/>
</dbReference>
<evidence type="ECO:0000256" key="4">
    <source>
        <dbReference type="ARBA" id="ARBA00022776"/>
    </source>
</evidence>
<dbReference type="PANTHER" id="PTHR12663:SF50">
    <property type="entry name" value="SISTER CHROMATID COHESION PROTEIN PDS5 HOMOLOG B"/>
    <property type="match status" value="1"/>
</dbReference>
<organism evidence="9 10">
    <name type="scientific">Canna indica</name>
    <name type="common">Indian-shot</name>
    <dbReference type="NCBI Taxonomy" id="4628"/>
    <lineage>
        <taxon>Eukaryota</taxon>
        <taxon>Viridiplantae</taxon>
        <taxon>Streptophyta</taxon>
        <taxon>Embryophyta</taxon>
        <taxon>Tracheophyta</taxon>
        <taxon>Spermatophyta</taxon>
        <taxon>Magnoliopsida</taxon>
        <taxon>Liliopsida</taxon>
        <taxon>Zingiberales</taxon>
        <taxon>Cannaceae</taxon>
        <taxon>Canna</taxon>
    </lineage>
</organism>
<dbReference type="CDD" id="cd19953">
    <property type="entry name" value="PDS5"/>
    <property type="match status" value="1"/>
</dbReference>
<sequence>MAVPPERVVKEVGTSLAQRRLGKDSLVKLLKEAEDALYKLSQSASLKTTLGPLNRSLSQMNLLQHEDKEVRLLVAVCFSEIIRILAPNPPFTDETFKHIFRLIIGTFIDLVDTGSPYFTRRTKILENVATLKCCLRMFDIGCEDLIIEMFKIFFSVIRQGHERSLFQSMLSIMTVIIEEEVTQPLLDSILQNLVKAEKGASFRLAVSLIQNCAQKLEPSICSFLTTCIFDKTSANELKSFYHGIFLEIFQCAPQILVTVIPKLTQELLTDQVDMRLRVVHLVGKLLAQSKHFGQEYCTVFVEFLKRFSDKSTEVRVAAIECARECYMAHPFGKEAQDILSAIEGRLLDFDDKVRIEAVFAVCDLAKSNLTYFPSEIVLQAVERLRDKKAFVRKRVMAKLLQLYHAYCKECSEGFLILNDHYEQIPCKILICYFDKECEESRRQDIDLVFAEDLFPPSLSVKEKTKHWVAFFSLFKMPHIEALKSVLCRKSWLQNELKVYTMLRDEEKENASEEMHRRILTSFKKMSCAFLDSSKALECFQKLHQTKDNNIFKILLELIDEYASPSASLSICGPFLKRIGDKHPHYDFLRTLFTKCSHSIFTAEHVHYILEDFISAKDDQTKYTQASIDLLSVVLSIYPMLLKGAEECLLKLCTMKSTSLNEKSIQILSSVGRHVSLALSDIYPVLEWKCLEGTRIESKFAVSAISSYSSTDSIFSTLCKKVVNSLNHGHHIPTLLQSLGCISQYSPATYEVYRKQIMHFIVHQLFCSNVQPSEPTSSIDNVMCSSSCKLKIYALKSLVKSFLPHQVSQLKYEITEQLKYEITEFFDILSDSIVGDGIMRNNILLPNDNVHLRLAAAKCILRLSTRWDSDIPPKIFHLVVMCAKDSSSTVRKSLLYKIHKLLKKRAIPDRYACAFALASLDSVGDLRNGSIKFLDEFLILRNKQFDINKRHKIDGIANTKHPGYIVVFLIHILAHDQNFPSMNCEDYEVYAEFLSPLIVILRTLIKLGNGHCNNQNDASNMASYMLGIFNAIQKACDAVDAKITQKLHILSKIGYLAIKVLTQHCKVSLNASQLLLPSLYFKVCQDTKDQVASLPIVNFMDEHFVRKVLSTVDSYTNQAGLDGHDSSSIYKFGKLNVMKNISNISNLDSQTERSPGNTKTKDTRHHLTGKGPQKVLSVTNQMCSPSDSCLVAEDFVHEGINLEATSAEHEMRKEQISSSDSVSMDPVVPTSGVSTNAIALRKIMPSMDGGHVTVNRIVTQPIISSKSSSACHLDSEVTNHNGDAQLSLYQHKSLEAIQQIPLLDKGRCNFLPKHQLVRSGPSMGNLDEVIIIGDGSDTTKSSTVDEMEKLRESVNLSAAGSITKAFNFGLYHSYEAIHSINWPDRTGNTDSSRSVVSFLGSQLLLR</sequence>
<dbReference type="GO" id="GO:0007064">
    <property type="term" value="P:mitotic sister chromatid cohesion"/>
    <property type="evidence" value="ECO:0007669"/>
    <property type="project" value="InterPro"/>
</dbReference>
<keyword evidence="7" id="KW-0131">Cell cycle</keyword>
<comment type="subcellular location">
    <subcellularLocation>
        <location evidence="1">Nucleus</location>
    </subcellularLocation>
</comment>
<keyword evidence="6" id="KW-0539">Nucleus</keyword>
<accession>A0AAQ3KZN2</accession>
<dbReference type="Gene3D" id="1.25.10.10">
    <property type="entry name" value="Leucine-rich Repeat Variant"/>
    <property type="match status" value="1"/>
</dbReference>